<dbReference type="GO" id="GO:0005886">
    <property type="term" value="C:plasma membrane"/>
    <property type="evidence" value="ECO:0007669"/>
    <property type="project" value="UniProtKB-SubCell"/>
</dbReference>
<dbReference type="EMBL" id="FNND01000002">
    <property type="protein sequence ID" value="SDW44545.1"/>
    <property type="molecule type" value="Genomic_DNA"/>
</dbReference>
<gene>
    <name evidence="11" type="ORF">SAMN05444420_102232</name>
</gene>
<evidence type="ECO:0000256" key="6">
    <source>
        <dbReference type="ARBA" id="ARBA00022989"/>
    </source>
</evidence>
<keyword evidence="6 10" id="KW-1133">Transmembrane helix</keyword>
<dbReference type="GO" id="GO:0042910">
    <property type="term" value="F:xenobiotic transmembrane transporter activity"/>
    <property type="evidence" value="ECO:0007669"/>
    <property type="project" value="InterPro"/>
</dbReference>
<dbReference type="GeneID" id="85016325"/>
<sequence length="458" mass="50176">MKQYINEFGYNLRLALPIILSMLGHTLVGVIDTAMVGKVGTLELAAASLGNSYVFLLMSFGIGFSTVITTLTAESVKKNDTAQTKSILTHGLLTHTILGVLIFAGLFLSEPLMRYTQQKEEVIALAVPYVHLVAVSIIPMMFFQALKQFADGFSITQYSLYVTIAANLLNIFLNYLFIYGSWGCPRMGVLGAAVGTLASRVVMPILLWLILYKDTRLTQYMTRLMPKIDGAMIRKFLHIGVPSGLQVVFEAGVFIAATWLSGVLGEIYQAANQIALSIATLTFMIANGMSVVAMIRVGNYKGLEDYVSLRRVAISIFLFILLSQVVLGGLMGLLRYQLPELFLDTDKLSSSTNIGLVIEESAHLLLIAALFQIVDGIQTVALGALRGLQDAKVPMILSFISYWIIAFPICYYLGLHTPLKTTGIWIGLLIGLAFSALLQTARFLLLSGRLIKNHPTEN</sequence>
<dbReference type="InterPro" id="IPR048279">
    <property type="entry name" value="MdtK-like"/>
</dbReference>
<evidence type="ECO:0000256" key="2">
    <source>
        <dbReference type="ARBA" id="ARBA00022448"/>
    </source>
</evidence>
<dbReference type="GO" id="GO:0015297">
    <property type="term" value="F:antiporter activity"/>
    <property type="evidence" value="ECO:0007669"/>
    <property type="project" value="UniProtKB-KW"/>
</dbReference>
<keyword evidence="2" id="KW-0813">Transport</keyword>
<dbReference type="Pfam" id="PF01554">
    <property type="entry name" value="MatE"/>
    <property type="match status" value="2"/>
</dbReference>
<evidence type="ECO:0000256" key="1">
    <source>
        <dbReference type="ARBA" id="ARBA00004651"/>
    </source>
</evidence>
<evidence type="ECO:0000256" key="5">
    <source>
        <dbReference type="ARBA" id="ARBA00022692"/>
    </source>
</evidence>
<evidence type="ECO:0000256" key="4">
    <source>
        <dbReference type="ARBA" id="ARBA00022475"/>
    </source>
</evidence>
<dbReference type="AlphaFoldDB" id="A0A1H2TLH3"/>
<keyword evidence="8 10" id="KW-0472">Membrane</keyword>
<feature type="transmembrane region" description="Helical" evidence="10">
    <location>
        <begin position="233"/>
        <end position="262"/>
    </location>
</feature>
<feature type="transmembrane region" description="Helical" evidence="10">
    <location>
        <begin position="129"/>
        <end position="146"/>
    </location>
</feature>
<feature type="transmembrane region" description="Helical" evidence="10">
    <location>
        <begin position="158"/>
        <end position="178"/>
    </location>
</feature>
<dbReference type="PANTHER" id="PTHR43298:SF2">
    <property type="entry name" value="FMN_FAD EXPORTER YEEO-RELATED"/>
    <property type="match status" value="1"/>
</dbReference>
<name>A0A1H2TLH3_9FLAO</name>
<dbReference type="RefSeq" id="WP_016420180.1">
    <property type="nucleotide sequence ID" value="NZ_FNND01000002.1"/>
</dbReference>
<dbReference type="PANTHER" id="PTHR43298">
    <property type="entry name" value="MULTIDRUG RESISTANCE PROTEIN NORM-RELATED"/>
    <property type="match status" value="1"/>
</dbReference>
<feature type="transmembrane region" description="Helical" evidence="10">
    <location>
        <begin position="274"/>
        <end position="295"/>
    </location>
</feature>
<evidence type="ECO:0000256" key="8">
    <source>
        <dbReference type="ARBA" id="ARBA00023136"/>
    </source>
</evidence>
<feature type="transmembrane region" description="Helical" evidence="10">
    <location>
        <begin position="51"/>
        <end position="71"/>
    </location>
</feature>
<evidence type="ECO:0000256" key="3">
    <source>
        <dbReference type="ARBA" id="ARBA00022449"/>
    </source>
</evidence>
<protein>
    <recommendedName>
        <fullName evidence="9">Multidrug-efflux transporter</fullName>
    </recommendedName>
</protein>
<keyword evidence="12" id="KW-1185">Reference proteome</keyword>
<keyword evidence="5 10" id="KW-0812">Transmembrane</keyword>
<feature type="transmembrane region" description="Helical" evidence="10">
    <location>
        <begin position="426"/>
        <end position="445"/>
    </location>
</feature>
<evidence type="ECO:0000256" key="7">
    <source>
        <dbReference type="ARBA" id="ARBA00023065"/>
    </source>
</evidence>
<evidence type="ECO:0000313" key="12">
    <source>
        <dbReference type="Proteomes" id="UP000182771"/>
    </source>
</evidence>
<feature type="transmembrane region" description="Helical" evidence="10">
    <location>
        <begin position="395"/>
        <end position="414"/>
    </location>
</feature>
<feature type="transmembrane region" description="Helical" evidence="10">
    <location>
        <begin position="190"/>
        <end position="212"/>
    </location>
</feature>
<keyword evidence="7" id="KW-0406">Ion transport</keyword>
<organism evidence="11 12">
    <name type="scientific">Capnocytophaga granulosa</name>
    <dbReference type="NCBI Taxonomy" id="45242"/>
    <lineage>
        <taxon>Bacteria</taxon>
        <taxon>Pseudomonadati</taxon>
        <taxon>Bacteroidota</taxon>
        <taxon>Flavobacteriia</taxon>
        <taxon>Flavobacteriales</taxon>
        <taxon>Flavobacteriaceae</taxon>
        <taxon>Capnocytophaga</taxon>
    </lineage>
</organism>
<dbReference type="PIRSF" id="PIRSF006603">
    <property type="entry name" value="DinF"/>
    <property type="match status" value="1"/>
</dbReference>
<reference evidence="11 12" key="1">
    <citation type="submission" date="2016-10" db="EMBL/GenBank/DDBJ databases">
        <authorList>
            <person name="Varghese N."/>
            <person name="Submissions S."/>
        </authorList>
    </citation>
    <scope>NUCLEOTIDE SEQUENCE [LARGE SCALE GENOMIC DNA]</scope>
    <source>
        <strain evidence="11 12">DSM 11449</strain>
    </source>
</reference>
<feature type="transmembrane region" description="Helical" evidence="10">
    <location>
        <begin position="12"/>
        <end position="31"/>
    </location>
</feature>
<dbReference type="OrthoDB" id="9780160at2"/>
<proteinExistence type="predicted"/>
<feature type="transmembrane region" description="Helical" evidence="10">
    <location>
        <begin position="354"/>
        <end position="374"/>
    </location>
</feature>
<comment type="caution">
    <text evidence="11">The sequence shown here is derived from an EMBL/GenBank/DDBJ whole genome shotgun (WGS) entry which is preliminary data.</text>
</comment>
<dbReference type="InterPro" id="IPR002528">
    <property type="entry name" value="MATE_fam"/>
</dbReference>
<keyword evidence="3" id="KW-0050">Antiport</keyword>
<dbReference type="InterPro" id="IPR050222">
    <property type="entry name" value="MATE_MdtK"/>
</dbReference>
<feature type="transmembrane region" description="Helical" evidence="10">
    <location>
        <begin position="316"/>
        <end position="334"/>
    </location>
</feature>
<evidence type="ECO:0000313" key="11">
    <source>
        <dbReference type="EMBL" id="SDW44545.1"/>
    </source>
</evidence>
<comment type="subcellular location">
    <subcellularLocation>
        <location evidence="1">Cell membrane</location>
        <topology evidence="1">Multi-pass membrane protein</topology>
    </subcellularLocation>
</comment>
<dbReference type="NCBIfam" id="TIGR00797">
    <property type="entry name" value="matE"/>
    <property type="match status" value="1"/>
</dbReference>
<dbReference type="GO" id="GO:0006811">
    <property type="term" value="P:monoatomic ion transport"/>
    <property type="evidence" value="ECO:0007669"/>
    <property type="project" value="UniProtKB-KW"/>
</dbReference>
<evidence type="ECO:0000256" key="9">
    <source>
        <dbReference type="ARBA" id="ARBA00031636"/>
    </source>
</evidence>
<dbReference type="CDD" id="cd13131">
    <property type="entry name" value="MATE_NorM_like"/>
    <property type="match status" value="1"/>
</dbReference>
<feature type="transmembrane region" description="Helical" evidence="10">
    <location>
        <begin position="92"/>
        <end position="109"/>
    </location>
</feature>
<evidence type="ECO:0000256" key="10">
    <source>
        <dbReference type="SAM" id="Phobius"/>
    </source>
</evidence>
<dbReference type="Proteomes" id="UP000182771">
    <property type="component" value="Unassembled WGS sequence"/>
</dbReference>
<accession>A0A1H2TLH3</accession>
<keyword evidence="4" id="KW-1003">Cell membrane</keyword>